<dbReference type="Pfam" id="PF01189">
    <property type="entry name" value="Methyltr_RsmB-F"/>
    <property type="match status" value="1"/>
</dbReference>
<evidence type="ECO:0000256" key="11">
    <source>
        <dbReference type="ARBA" id="ARBA00031088"/>
    </source>
</evidence>
<dbReference type="PROSITE" id="PS51686">
    <property type="entry name" value="SAM_MT_RSMB_NOP"/>
    <property type="match status" value="1"/>
</dbReference>
<dbReference type="Pfam" id="PF01029">
    <property type="entry name" value="NusB"/>
    <property type="match status" value="1"/>
</dbReference>
<dbReference type="EMBL" id="BMEO01000004">
    <property type="protein sequence ID" value="GGF92916.1"/>
    <property type="molecule type" value="Genomic_DNA"/>
</dbReference>
<keyword evidence="5" id="KW-0698">rRNA processing</keyword>
<feature type="active site" description="Nucleophile" evidence="13">
    <location>
        <position position="355"/>
    </location>
</feature>
<reference evidence="15" key="1">
    <citation type="journal article" date="2014" name="Int. J. Syst. Evol. Microbiol.">
        <title>Complete genome sequence of Corynebacterium casei LMG S-19264T (=DSM 44701T), isolated from a smear-ripened cheese.</title>
        <authorList>
            <consortium name="US DOE Joint Genome Institute (JGI-PGF)"/>
            <person name="Walter F."/>
            <person name="Albersmeier A."/>
            <person name="Kalinowski J."/>
            <person name="Ruckert C."/>
        </authorList>
    </citation>
    <scope>NUCLEOTIDE SEQUENCE</scope>
    <source>
        <strain evidence="15">CGMCC 1.12181</strain>
    </source>
</reference>
<dbReference type="SUPFAM" id="SSF53335">
    <property type="entry name" value="S-adenosyl-L-methionine-dependent methyltransferases"/>
    <property type="match status" value="1"/>
</dbReference>
<dbReference type="InterPro" id="IPR001678">
    <property type="entry name" value="MeTrfase_RsmB-F_NOP2_dom"/>
</dbReference>
<evidence type="ECO:0000256" key="13">
    <source>
        <dbReference type="PROSITE-ProRule" id="PRU01023"/>
    </source>
</evidence>
<dbReference type="GO" id="GO:0003723">
    <property type="term" value="F:RNA binding"/>
    <property type="evidence" value="ECO:0007669"/>
    <property type="project" value="UniProtKB-UniRule"/>
</dbReference>
<feature type="binding site" evidence="13">
    <location>
        <begin position="233"/>
        <end position="239"/>
    </location>
    <ligand>
        <name>S-adenosyl-L-methionine</name>
        <dbReference type="ChEBI" id="CHEBI:59789"/>
    </ligand>
</feature>
<reference evidence="15" key="2">
    <citation type="submission" date="2020-09" db="EMBL/GenBank/DDBJ databases">
        <authorList>
            <person name="Sun Q."/>
            <person name="Zhou Y."/>
        </authorList>
    </citation>
    <scope>NUCLEOTIDE SEQUENCE</scope>
    <source>
        <strain evidence="15">CGMCC 1.12181</strain>
    </source>
</reference>
<keyword evidence="16" id="KW-1185">Reference proteome</keyword>
<evidence type="ECO:0000256" key="8">
    <source>
        <dbReference type="ARBA" id="ARBA00022691"/>
    </source>
</evidence>
<dbReference type="Gene3D" id="1.10.287.730">
    <property type="entry name" value="Helix hairpin bin"/>
    <property type="match status" value="1"/>
</dbReference>
<dbReference type="NCBIfam" id="TIGR00563">
    <property type="entry name" value="rsmB"/>
    <property type="match status" value="1"/>
</dbReference>
<organism evidence="15 16">
    <name type="scientific">Marinicella pacifica</name>
    <dbReference type="NCBI Taxonomy" id="1171543"/>
    <lineage>
        <taxon>Bacteria</taxon>
        <taxon>Pseudomonadati</taxon>
        <taxon>Pseudomonadota</taxon>
        <taxon>Gammaproteobacteria</taxon>
        <taxon>Lysobacterales</taxon>
        <taxon>Marinicellaceae</taxon>
        <taxon>Marinicella</taxon>
    </lineage>
</organism>
<dbReference type="Pfam" id="PF22458">
    <property type="entry name" value="RsmF-B_ferredox"/>
    <property type="match status" value="1"/>
</dbReference>
<keyword evidence="9 13" id="KW-0694">RNA-binding</keyword>
<protein>
    <recommendedName>
        <fullName evidence="3">16S rRNA (cytosine(967)-C(5))-methyltransferase</fullName>
        <ecNumber evidence="3">2.1.1.176</ecNumber>
    </recommendedName>
    <alternativeName>
        <fullName evidence="10">16S rRNA m5C967 methyltransferase</fullName>
    </alternativeName>
    <alternativeName>
        <fullName evidence="11">rRNA (cytosine-C(5)-)-methyltransferase RsmB</fullName>
    </alternativeName>
</protein>
<evidence type="ECO:0000313" key="15">
    <source>
        <dbReference type="EMBL" id="GGF92916.1"/>
    </source>
</evidence>
<dbReference type="GO" id="GO:0005829">
    <property type="term" value="C:cytosol"/>
    <property type="evidence" value="ECO:0007669"/>
    <property type="project" value="TreeGrafter"/>
</dbReference>
<comment type="caution">
    <text evidence="15">The sequence shown here is derived from an EMBL/GenBank/DDBJ whole genome shotgun (WGS) entry which is preliminary data.</text>
</comment>
<dbReference type="PANTHER" id="PTHR22807">
    <property type="entry name" value="NOP2 YEAST -RELATED NOL1/NOP2/FMU SUN DOMAIN-CONTAINING"/>
    <property type="match status" value="1"/>
</dbReference>
<evidence type="ECO:0000256" key="2">
    <source>
        <dbReference type="ARBA" id="ARBA00004496"/>
    </source>
</evidence>
<dbReference type="PRINTS" id="PR02008">
    <property type="entry name" value="RCMTFAMILY"/>
</dbReference>
<dbReference type="AlphaFoldDB" id="A0A917CPJ6"/>
<evidence type="ECO:0000313" key="16">
    <source>
        <dbReference type="Proteomes" id="UP000605253"/>
    </source>
</evidence>
<dbReference type="SUPFAM" id="SSF48013">
    <property type="entry name" value="NusB-like"/>
    <property type="match status" value="1"/>
</dbReference>
<dbReference type="GO" id="GO:0009383">
    <property type="term" value="F:rRNA (cytosine-C5-)-methyltransferase activity"/>
    <property type="evidence" value="ECO:0007669"/>
    <property type="project" value="TreeGrafter"/>
</dbReference>
<dbReference type="InterPro" id="IPR006027">
    <property type="entry name" value="NusB_RsmB_TIM44"/>
</dbReference>
<keyword evidence="7 13" id="KW-0808">Transferase</keyword>
<evidence type="ECO:0000256" key="1">
    <source>
        <dbReference type="ARBA" id="ARBA00002724"/>
    </source>
</evidence>
<comment type="function">
    <text evidence="1">Specifically methylates the cytosine at position 967 (m5C967) of 16S rRNA.</text>
</comment>
<proteinExistence type="inferred from homology"/>
<evidence type="ECO:0000256" key="3">
    <source>
        <dbReference type="ARBA" id="ARBA00012140"/>
    </source>
</evidence>
<name>A0A917CPJ6_9GAMM</name>
<keyword evidence="8 13" id="KW-0949">S-adenosyl-L-methionine</keyword>
<dbReference type="InterPro" id="IPR029063">
    <property type="entry name" value="SAM-dependent_MTases_sf"/>
</dbReference>
<comment type="catalytic activity">
    <reaction evidence="12">
        <text>cytidine(967) in 16S rRNA + S-adenosyl-L-methionine = 5-methylcytidine(967) in 16S rRNA + S-adenosyl-L-homocysteine + H(+)</text>
        <dbReference type="Rhea" id="RHEA:42748"/>
        <dbReference type="Rhea" id="RHEA-COMP:10219"/>
        <dbReference type="Rhea" id="RHEA-COMP:10220"/>
        <dbReference type="ChEBI" id="CHEBI:15378"/>
        <dbReference type="ChEBI" id="CHEBI:57856"/>
        <dbReference type="ChEBI" id="CHEBI:59789"/>
        <dbReference type="ChEBI" id="CHEBI:74483"/>
        <dbReference type="ChEBI" id="CHEBI:82748"/>
        <dbReference type="EC" id="2.1.1.176"/>
    </reaction>
</comment>
<gene>
    <name evidence="15" type="primary">rsmB</name>
    <name evidence="15" type="ORF">GCM10011365_12700</name>
</gene>
<evidence type="ECO:0000259" key="14">
    <source>
        <dbReference type="PROSITE" id="PS51686"/>
    </source>
</evidence>
<evidence type="ECO:0000256" key="6">
    <source>
        <dbReference type="ARBA" id="ARBA00022603"/>
    </source>
</evidence>
<comment type="subcellular location">
    <subcellularLocation>
        <location evidence="2">Cytoplasm</location>
    </subcellularLocation>
</comment>
<feature type="domain" description="SAM-dependent MTase RsmB/NOP-type" evidence="14">
    <location>
        <begin position="143"/>
        <end position="412"/>
    </location>
</feature>
<feature type="binding site" evidence="13">
    <location>
        <position position="302"/>
    </location>
    <ligand>
        <name>S-adenosyl-L-methionine</name>
        <dbReference type="ChEBI" id="CHEBI:59789"/>
    </ligand>
</feature>
<keyword evidence="4" id="KW-0963">Cytoplasm</keyword>
<dbReference type="GO" id="GO:0070475">
    <property type="term" value="P:rRNA base methylation"/>
    <property type="evidence" value="ECO:0007669"/>
    <property type="project" value="TreeGrafter"/>
</dbReference>
<dbReference type="RefSeq" id="WP_188364863.1">
    <property type="nucleotide sequence ID" value="NZ_BAABJF010000015.1"/>
</dbReference>
<sequence>MNKNRYYGTHILYRVLIKHEHLKSAMTAVLPKTIEAQDKAWIQHICYMSLRHYFSLSARWQKFLHKPLKDQLVGQLLTLSLAQKFYAQAPDHAIVHEAVNTAGMLKKSWAKGLINTVLKQSLADRDFRSGNAQQQYEHPDWWLALVKKDWPDDWTDIIRANNQPPPLWIRCRPGLTDCPGRPHAQLSNARLINDKQLPHDLLAQGHISVQDAAAQWAAHLLNPQNDERILDACAAPGGKSCHLLELNPNIQLDILEQDPQRLQLIDDNLQRLNLTARRLIQGDATEPDTWYREPKYDKILLDVPCSASGVVRRHPDIKLLRQPEDMTLLTRLQTRILQAAAKLLADGGRLLYVTCSVFRAENERQIKRFLTNNPDFSEQTIIIPDSQKCKYGVQILPGQADMDGFYYCLLRK</sequence>
<accession>A0A917CPJ6</accession>
<keyword evidence="6 13" id="KW-0489">Methyltransferase</keyword>
<evidence type="ECO:0000256" key="12">
    <source>
        <dbReference type="ARBA" id="ARBA00047283"/>
    </source>
</evidence>
<dbReference type="InterPro" id="IPR023267">
    <property type="entry name" value="RCMT"/>
</dbReference>
<evidence type="ECO:0000256" key="7">
    <source>
        <dbReference type="ARBA" id="ARBA00022679"/>
    </source>
</evidence>
<dbReference type="InterPro" id="IPR004573">
    <property type="entry name" value="rRNA_ssu_MeTfrase_B"/>
</dbReference>
<evidence type="ECO:0000256" key="4">
    <source>
        <dbReference type="ARBA" id="ARBA00022490"/>
    </source>
</evidence>
<dbReference type="Gene3D" id="3.40.50.150">
    <property type="entry name" value="Vaccinia Virus protein VP39"/>
    <property type="match status" value="1"/>
</dbReference>
<dbReference type="InterPro" id="IPR049560">
    <property type="entry name" value="MeTrfase_RsmB-F_NOP2_cat"/>
</dbReference>
<dbReference type="GO" id="GO:0006355">
    <property type="term" value="P:regulation of DNA-templated transcription"/>
    <property type="evidence" value="ECO:0007669"/>
    <property type="project" value="InterPro"/>
</dbReference>
<dbReference type="Proteomes" id="UP000605253">
    <property type="component" value="Unassembled WGS sequence"/>
</dbReference>
<evidence type="ECO:0000256" key="10">
    <source>
        <dbReference type="ARBA" id="ARBA00030399"/>
    </source>
</evidence>
<comment type="similarity">
    <text evidence="13">Belongs to the class I-like SAM-binding methyltransferase superfamily. RsmB/NOP family.</text>
</comment>
<evidence type="ECO:0000256" key="9">
    <source>
        <dbReference type="ARBA" id="ARBA00022884"/>
    </source>
</evidence>
<dbReference type="EC" id="2.1.1.176" evidence="3"/>
<evidence type="ECO:0000256" key="5">
    <source>
        <dbReference type="ARBA" id="ARBA00022552"/>
    </source>
</evidence>
<dbReference type="FunFam" id="3.40.50.150:FF:000022">
    <property type="entry name" value="Ribosomal RNA small subunit methyltransferase B"/>
    <property type="match status" value="1"/>
</dbReference>
<dbReference type="InterPro" id="IPR054728">
    <property type="entry name" value="RsmB-like_ferredoxin"/>
</dbReference>
<dbReference type="Gene3D" id="1.10.940.10">
    <property type="entry name" value="NusB-like"/>
    <property type="match status" value="1"/>
</dbReference>
<feature type="binding site" evidence="13">
    <location>
        <position position="256"/>
    </location>
    <ligand>
        <name>S-adenosyl-L-methionine</name>
        <dbReference type="ChEBI" id="CHEBI:59789"/>
    </ligand>
</feature>
<feature type="binding site" evidence="13">
    <location>
        <position position="283"/>
    </location>
    <ligand>
        <name>S-adenosyl-L-methionine</name>
        <dbReference type="ChEBI" id="CHEBI:59789"/>
    </ligand>
</feature>
<dbReference type="CDD" id="cd02440">
    <property type="entry name" value="AdoMet_MTases"/>
    <property type="match status" value="1"/>
</dbReference>
<dbReference type="InterPro" id="IPR035926">
    <property type="entry name" value="NusB-like_sf"/>
</dbReference>
<dbReference type="PANTHER" id="PTHR22807:SF61">
    <property type="entry name" value="NOL1_NOP2_SUN FAMILY PROTEIN _ ANTITERMINATION NUSB DOMAIN-CONTAINING PROTEIN"/>
    <property type="match status" value="1"/>
</dbReference>